<dbReference type="GO" id="GO:0004521">
    <property type="term" value="F:RNA endonuclease activity"/>
    <property type="evidence" value="ECO:0007669"/>
    <property type="project" value="UniProtKB-UniRule"/>
</dbReference>
<dbReference type="GO" id="GO:0006402">
    <property type="term" value="P:mRNA catabolic process"/>
    <property type="evidence" value="ECO:0007669"/>
    <property type="project" value="UniProtKB-UniRule"/>
</dbReference>
<keyword evidence="4 5" id="KW-0694">RNA-binding</keyword>
<evidence type="ECO:0000256" key="5">
    <source>
        <dbReference type="HAMAP-Rule" id="MF_00335"/>
    </source>
</evidence>
<evidence type="ECO:0000259" key="8">
    <source>
        <dbReference type="PROSITE" id="PS51831"/>
    </source>
</evidence>
<dbReference type="PROSITE" id="PS50084">
    <property type="entry name" value="KH_TYPE_1"/>
    <property type="match status" value="1"/>
</dbReference>
<dbReference type="PANTHER" id="PTHR12826">
    <property type="entry name" value="RIBONUCLEASE Y"/>
    <property type="match status" value="1"/>
</dbReference>
<dbReference type="InterPro" id="IPR017705">
    <property type="entry name" value="Ribonuclease_Y"/>
</dbReference>
<dbReference type="Gene3D" id="3.30.1370.10">
    <property type="entry name" value="K Homology domain, type 1"/>
    <property type="match status" value="1"/>
</dbReference>
<keyword evidence="7" id="KW-0175">Coiled coil</keyword>
<dbReference type="RefSeq" id="WP_132691305.1">
    <property type="nucleotide sequence ID" value="NZ_SKBU01000015.1"/>
</dbReference>
<reference evidence="9 10" key="1">
    <citation type="submission" date="2019-03" db="EMBL/GenBank/DDBJ databases">
        <title>Whole genome sequence of a novel Rubrobacter taiwanensis strain, isolated from Yellowstone National Park.</title>
        <authorList>
            <person name="Freed S."/>
            <person name="Ramaley R.F."/>
            <person name="Kyndt J.A."/>
        </authorList>
    </citation>
    <scope>NUCLEOTIDE SEQUENCE [LARGE SCALE GENOMIC DNA]</scope>
    <source>
        <strain evidence="9 10">Yellowstone</strain>
    </source>
</reference>
<keyword evidence="10" id="KW-1185">Reference proteome</keyword>
<comment type="caution">
    <text evidence="9">The sequence shown here is derived from an EMBL/GenBank/DDBJ whole genome shotgun (WGS) entry which is preliminary data.</text>
</comment>
<protein>
    <recommendedName>
        <fullName evidence="5 6">Ribonuclease Y</fullName>
        <shortName evidence="5">RNase Y</shortName>
        <ecNumber evidence="5 6">3.1.-.-</ecNumber>
    </recommendedName>
</protein>
<dbReference type="EC" id="3.1.-.-" evidence="5 6"/>
<dbReference type="InterPro" id="IPR003607">
    <property type="entry name" value="HD/PDEase_dom"/>
</dbReference>
<dbReference type="InterPro" id="IPR004088">
    <property type="entry name" value="KH_dom_type_1"/>
</dbReference>
<dbReference type="InterPro" id="IPR006675">
    <property type="entry name" value="HDIG_dom"/>
</dbReference>
<dbReference type="PROSITE" id="PS51831">
    <property type="entry name" value="HD"/>
    <property type="match status" value="1"/>
</dbReference>
<dbReference type="HAMAP" id="MF_00335">
    <property type="entry name" value="RNase_Y"/>
    <property type="match status" value="1"/>
</dbReference>
<comment type="function">
    <text evidence="5">Endoribonuclease that initiates mRNA decay.</text>
</comment>
<dbReference type="EMBL" id="SKBU01000015">
    <property type="protein sequence ID" value="TCJ16955.1"/>
    <property type="molecule type" value="Genomic_DNA"/>
</dbReference>
<gene>
    <name evidence="5 9" type="primary">rny</name>
    <name evidence="9" type="ORF">E0L93_07710</name>
</gene>
<evidence type="ECO:0000256" key="6">
    <source>
        <dbReference type="NCBIfam" id="TIGR03319"/>
    </source>
</evidence>
<feature type="coiled-coil region" evidence="7">
    <location>
        <begin position="37"/>
        <end position="118"/>
    </location>
</feature>
<proteinExistence type="inferred from homology"/>
<comment type="similarity">
    <text evidence="5">Belongs to the RNase Y family.</text>
</comment>
<sequence length="514" mass="57639">MEIVLLIAGLIIGLAGGAVSGYLVAKSRIEARQAEARSDARSIIEDANRAAEATRREAELAAKEAALRMKDEAEAEIRRRRAELSRVEDRLESRDEALDRREEELDERRRELRRWEESLEGRDSQLQEREAEQRRRLEEISGLSREEAERRLFSSLEVELQDRLGRMVHERTVEAELRADTEARRIISTALERLASEHTSEATVKAVSLPSDDMKGRIIGREGRNIRAFEAATGVDVIIDDTPETVVISSFDPVRREVARVAMSRLVEDGRIHPGRIEQLVAKARKEVEKDIKNAGRQALYDARISGGMHGELIKLLGALKYRSSYGQNVLAHSVEVANLCGIMAHELGANVKVARRAGLLHDIGKALDHEMEGPHAIVGGRFAKKHGESDEVVRAIQAHHHEIEMETVEDVLVATADAISAARPGARRETTETYIERLRALEDIALSHRGVDKAYAIQAGREIRVMVQPAEVDDRVAAKLAHDISRQIEEELEYPGQIRVTVIRESRATEYAR</sequence>
<keyword evidence="2 5" id="KW-0255">Endonuclease</keyword>
<feature type="domain" description="HD" evidence="8">
    <location>
        <begin position="330"/>
        <end position="423"/>
    </location>
</feature>
<name>A0A4R1BI35_9ACTN</name>
<dbReference type="Pfam" id="PF12072">
    <property type="entry name" value="RNase_Y_N"/>
    <property type="match status" value="1"/>
</dbReference>
<dbReference type="InterPro" id="IPR022711">
    <property type="entry name" value="RNase_Y_N"/>
</dbReference>
<dbReference type="SUPFAM" id="SSF54791">
    <property type="entry name" value="Eukaryotic type KH-domain (KH-domain type I)"/>
    <property type="match status" value="1"/>
</dbReference>
<evidence type="ECO:0000256" key="3">
    <source>
        <dbReference type="ARBA" id="ARBA00022801"/>
    </source>
</evidence>
<organism evidence="9 10">
    <name type="scientific">Rubrobacter taiwanensis</name>
    <dbReference type="NCBI Taxonomy" id="185139"/>
    <lineage>
        <taxon>Bacteria</taxon>
        <taxon>Bacillati</taxon>
        <taxon>Actinomycetota</taxon>
        <taxon>Rubrobacteria</taxon>
        <taxon>Rubrobacterales</taxon>
        <taxon>Rubrobacteraceae</taxon>
        <taxon>Rubrobacter</taxon>
    </lineage>
</organism>
<dbReference type="Gene3D" id="1.10.3210.10">
    <property type="entry name" value="Hypothetical protein af1432"/>
    <property type="match status" value="1"/>
</dbReference>
<dbReference type="SMART" id="SM00322">
    <property type="entry name" value="KH"/>
    <property type="match status" value="1"/>
</dbReference>
<evidence type="ECO:0000256" key="2">
    <source>
        <dbReference type="ARBA" id="ARBA00022759"/>
    </source>
</evidence>
<evidence type="ECO:0000256" key="7">
    <source>
        <dbReference type="SAM" id="Coils"/>
    </source>
</evidence>
<evidence type="ECO:0000256" key="1">
    <source>
        <dbReference type="ARBA" id="ARBA00022722"/>
    </source>
</evidence>
<dbReference type="AlphaFoldDB" id="A0A4R1BI35"/>
<dbReference type="Pfam" id="PF01966">
    <property type="entry name" value="HD"/>
    <property type="match status" value="1"/>
</dbReference>
<dbReference type="CDD" id="cd00077">
    <property type="entry name" value="HDc"/>
    <property type="match status" value="1"/>
</dbReference>
<dbReference type="Pfam" id="PF00013">
    <property type="entry name" value="KH_1"/>
    <property type="match status" value="1"/>
</dbReference>
<dbReference type="InterPro" id="IPR004087">
    <property type="entry name" value="KH_dom"/>
</dbReference>
<dbReference type="GO" id="GO:0005886">
    <property type="term" value="C:plasma membrane"/>
    <property type="evidence" value="ECO:0007669"/>
    <property type="project" value="UniProtKB-UniRule"/>
</dbReference>
<dbReference type="NCBIfam" id="TIGR03319">
    <property type="entry name" value="RNase_Y"/>
    <property type="match status" value="1"/>
</dbReference>
<dbReference type="CDD" id="cd22431">
    <property type="entry name" value="KH-I_RNaseY"/>
    <property type="match status" value="1"/>
</dbReference>
<dbReference type="SUPFAM" id="SSF109604">
    <property type="entry name" value="HD-domain/PDEase-like"/>
    <property type="match status" value="1"/>
</dbReference>
<dbReference type="Proteomes" id="UP000295244">
    <property type="component" value="Unassembled WGS sequence"/>
</dbReference>
<keyword evidence="1 5" id="KW-0540">Nuclease</keyword>
<evidence type="ECO:0000313" key="9">
    <source>
        <dbReference type="EMBL" id="TCJ16955.1"/>
    </source>
</evidence>
<dbReference type="GO" id="GO:0003723">
    <property type="term" value="F:RNA binding"/>
    <property type="evidence" value="ECO:0007669"/>
    <property type="project" value="UniProtKB-UniRule"/>
</dbReference>
<dbReference type="FunFam" id="1.10.3210.10:FF:000013">
    <property type="entry name" value="Ribonuclease Y"/>
    <property type="match status" value="1"/>
</dbReference>
<evidence type="ECO:0000256" key="4">
    <source>
        <dbReference type="ARBA" id="ARBA00022884"/>
    </source>
</evidence>
<accession>A0A4R1BI35</accession>
<keyword evidence="3 5" id="KW-0378">Hydrolase</keyword>
<evidence type="ECO:0000313" key="10">
    <source>
        <dbReference type="Proteomes" id="UP000295244"/>
    </source>
</evidence>
<dbReference type="SMART" id="SM00471">
    <property type="entry name" value="HDc"/>
    <property type="match status" value="1"/>
</dbReference>
<dbReference type="GO" id="GO:0016787">
    <property type="term" value="F:hydrolase activity"/>
    <property type="evidence" value="ECO:0007669"/>
    <property type="project" value="UniProtKB-KW"/>
</dbReference>
<dbReference type="PANTHER" id="PTHR12826:SF15">
    <property type="entry name" value="RIBONUCLEASE Y"/>
    <property type="match status" value="1"/>
</dbReference>
<dbReference type="NCBIfam" id="TIGR00277">
    <property type="entry name" value="HDIG"/>
    <property type="match status" value="1"/>
</dbReference>
<dbReference type="InterPro" id="IPR006674">
    <property type="entry name" value="HD_domain"/>
</dbReference>
<dbReference type="OrthoDB" id="9803205at2"/>
<dbReference type="InterPro" id="IPR036612">
    <property type="entry name" value="KH_dom_type_1_sf"/>
</dbReference>